<keyword evidence="11" id="KW-0807">Transducer</keyword>
<feature type="transmembrane region" description="Helical" evidence="12">
    <location>
        <begin position="685"/>
        <end position="710"/>
    </location>
</feature>
<dbReference type="GO" id="GO:0004930">
    <property type="term" value="F:G protein-coupled receptor activity"/>
    <property type="evidence" value="ECO:0007669"/>
    <property type="project" value="UniProtKB-KW"/>
</dbReference>
<evidence type="ECO:0000256" key="8">
    <source>
        <dbReference type="ARBA" id="ARBA00023136"/>
    </source>
</evidence>
<evidence type="ECO:0000256" key="13">
    <source>
        <dbReference type="SAM" id="SignalP"/>
    </source>
</evidence>
<name>A0A8D2IQA1_VARKO</name>
<feature type="domain" description="G-protein coupled receptors family 3 profile" evidence="14">
    <location>
        <begin position="615"/>
        <end position="879"/>
    </location>
</feature>
<dbReference type="Pfam" id="PF07562">
    <property type="entry name" value="NCD3G"/>
    <property type="match status" value="1"/>
</dbReference>
<keyword evidence="4 12" id="KW-0812">Transmembrane</keyword>
<keyword evidence="7" id="KW-0297">G-protein coupled receptor</keyword>
<dbReference type="InterPro" id="IPR000337">
    <property type="entry name" value="GPCR_3"/>
</dbReference>
<keyword evidence="8 12" id="KW-0472">Membrane</keyword>
<dbReference type="SUPFAM" id="SSF53822">
    <property type="entry name" value="Periplasmic binding protein-like I"/>
    <property type="match status" value="1"/>
</dbReference>
<dbReference type="PROSITE" id="PS00981">
    <property type="entry name" value="G_PROTEIN_RECEP_F3_3"/>
    <property type="match status" value="1"/>
</dbReference>
<evidence type="ECO:0000256" key="10">
    <source>
        <dbReference type="ARBA" id="ARBA00023180"/>
    </source>
</evidence>
<dbReference type="FunFam" id="2.10.50.30:FF:000002">
    <property type="entry name" value="Vomeronasal 2 receptor, h1"/>
    <property type="match status" value="1"/>
</dbReference>
<dbReference type="FunFam" id="3.40.50.2300:FF:000024">
    <property type="entry name" value="Vomeronasal 2, receptor 73"/>
    <property type="match status" value="1"/>
</dbReference>
<evidence type="ECO:0000256" key="4">
    <source>
        <dbReference type="ARBA" id="ARBA00022692"/>
    </source>
</evidence>
<keyword evidence="10" id="KW-0325">Glycoprotein</keyword>
<keyword evidence="9" id="KW-0675">Receptor</keyword>
<feature type="transmembrane region" description="Helical" evidence="12">
    <location>
        <begin position="730"/>
        <end position="748"/>
    </location>
</feature>
<keyword evidence="3" id="KW-1003">Cell membrane</keyword>
<evidence type="ECO:0000256" key="11">
    <source>
        <dbReference type="ARBA" id="ARBA00023224"/>
    </source>
</evidence>
<evidence type="ECO:0000256" key="2">
    <source>
        <dbReference type="ARBA" id="ARBA00007242"/>
    </source>
</evidence>
<evidence type="ECO:0000256" key="3">
    <source>
        <dbReference type="ARBA" id="ARBA00022475"/>
    </source>
</evidence>
<feature type="signal peptide" evidence="13">
    <location>
        <begin position="1"/>
        <end position="23"/>
    </location>
</feature>
<keyword evidence="5 13" id="KW-0732">Signal</keyword>
<dbReference type="Proteomes" id="UP000694545">
    <property type="component" value="Unplaced"/>
</dbReference>
<feature type="transmembrane region" description="Helical" evidence="12">
    <location>
        <begin position="614"/>
        <end position="634"/>
    </location>
</feature>
<evidence type="ECO:0000256" key="12">
    <source>
        <dbReference type="SAM" id="Phobius"/>
    </source>
</evidence>
<dbReference type="InterPro" id="IPR038550">
    <property type="entry name" value="GPCR_3_9-Cys_sf"/>
</dbReference>
<evidence type="ECO:0000256" key="5">
    <source>
        <dbReference type="ARBA" id="ARBA00022729"/>
    </source>
</evidence>
<feature type="transmembrane region" description="Helical" evidence="12">
    <location>
        <begin position="809"/>
        <end position="829"/>
    </location>
</feature>
<evidence type="ECO:0000313" key="16">
    <source>
        <dbReference type="Proteomes" id="UP000694545"/>
    </source>
</evidence>
<comment type="subcellular location">
    <subcellularLocation>
        <location evidence="1">Cell membrane</location>
        <topology evidence="1">Multi-pass membrane protein</topology>
    </subcellularLocation>
</comment>
<feature type="transmembrane region" description="Helical" evidence="12">
    <location>
        <begin position="835"/>
        <end position="856"/>
    </location>
</feature>
<comment type="similarity">
    <text evidence="2">Belongs to the G-protein coupled receptor 3 family.</text>
</comment>
<keyword evidence="16" id="KW-1185">Reference proteome</keyword>
<keyword evidence="6 12" id="KW-1133">Transmembrane helix</keyword>
<feature type="chain" id="PRO_5034399292" description="G-protein coupled receptors family 3 profile domain-containing protein" evidence="13">
    <location>
        <begin position="24"/>
        <end position="880"/>
    </location>
</feature>
<dbReference type="PANTHER" id="PTHR24061:SF599">
    <property type="entry name" value="G-PROTEIN COUPLED RECEPTORS FAMILY 3 PROFILE DOMAIN-CONTAINING PROTEIN"/>
    <property type="match status" value="1"/>
</dbReference>
<organism evidence="15 16">
    <name type="scientific">Varanus komodoensis</name>
    <name type="common">Komodo dragon</name>
    <dbReference type="NCBI Taxonomy" id="61221"/>
    <lineage>
        <taxon>Eukaryota</taxon>
        <taxon>Metazoa</taxon>
        <taxon>Chordata</taxon>
        <taxon>Craniata</taxon>
        <taxon>Vertebrata</taxon>
        <taxon>Euteleostomi</taxon>
        <taxon>Lepidosauria</taxon>
        <taxon>Squamata</taxon>
        <taxon>Bifurcata</taxon>
        <taxon>Unidentata</taxon>
        <taxon>Episquamata</taxon>
        <taxon>Toxicofera</taxon>
        <taxon>Anguimorpha</taxon>
        <taxon>Paleoanguimorpha</taxon>
        <taxon>Varanoidea</taxon>
        <taxon>Varanidae</taxon>
        <taxon>Varanus</taxon>
    </lineage>
</organism>
<proteinExistence type="inferred from homology"/>
<dbReference type="GO" id="GO:0005886">
    <property type="term" value="C:plasma membrane"/>
    <property type="evidence" value="ECO:0007669"/>
    <property type="project" value="UniProtKB-SubCell"/>
</dbReference>
<dbReference type="Pfam" id="PF01094">
    <property type="entry name" value="ANF_receptor"/>
    <property type="match status" value="1"/>
</dbReference>
<dbReference type="InterPro" id="IPR017978">
    <property type="entry name" value="GPCR_3_C"/>
</dbReference>
<dbReference type="PROSITE" id="PS50259">
    <property type="entry name" value="G_PROTEIN_RECEP_F3_4"/>
    <property type="match status" value="1"/>
</dbReference>
<evidence type="ECO:0000313" key="15">
    <source>
        <dbReference type="Ensembl" id="ENSVKKP00000001893.1"/>
    </source>
</evidence>
<accession>A0A8D2IQA1</accession>
<dbReference type="PANTHER" id="PTHR24061">
    <property type="entry name" value="CALCIUM-SENSING RECEPTOR-RELATED"/>
    <property type="match status" value="1"/>
</dbReference>
<evidence type="ECO:0000256" key="6">
    <source>
        <dbReference type="ARBA" id="ARBA00022989"/>
    </source>
</evidence>
<dbReference type="PRINTS" id="PR01535">
    <property type="entry name" value="VOMERONASL2R"/>
</dbReference>
<feature type="transmembrane region" description="Helical" evidence="12">
    <location>
        <begin position="655"/>
        <end position="673"/>
    </location>
</feature>
<dbReference type="Ensembl" id="ENSVKKT00000001956.1">
    <property type="protein sequence ID" value="ENSVKKP00000001893.1"/>
    <property type="gene ID" value="ENSVKKG00000001548.1"/>
</dbReference>
<protein>
    <recommendedName>
        <fullName evidence="14">G-protein coupled receptors family 3 profile domain-containing protein</fullName>
    </recommendedName>
</protein>
<evidence type="ECO:0000256" key="9">
    <source>
        <dbReference type="ARBA" id="ARBA00023170"/>
    </source>
</evidence>
<dbReference type="Gene3D" id="2.10.50.30">
    <property type="entry name" value="GPCR, family 3, nine cysteines domain"/>
    <property type="match status" value="1"/>
</dbReference>
<dbReference type="Gene3D" id="3.40.50.2300">
    <property type="match status" value="2"/>
</dbReference>
<sequence length="880" mass="99045">MKKNPLQRFYLLLLPSIIFLSSSKKRLSACLLSCKHKDKGDTDCKCMFPDETMCAASFSSVPKNYQHVLALAFAVKEINENPHILPNISLGFHMLNSYYTVKMTFKATLCLLSTQRRLIPNYKCHNQTVLIAIIGGCLSEISANVAILSSIWKTPQVRYTLGVNNTISISMQITYGSFLPGQGGKVLFPFLYQMVPTEVQQYMGFIRFLQHFRWTWIGLLAVDDDKGQRFLQTMVTMLSQYLICDAFIVRIPKWDYVEQAIEVVLLHWKSYCTIAESKANVVFLYGEAPSFQSLTLLLFLTPFLDLAPLGKVWIITSHWDFASHSLQKMWDMQTFHGSISFSVHSNQPLQFQMFTQLVRPRWAKEDGFIQDFWQQAFNCLLKMPDVQEEGKETCSGDEKLDSLPGTFFEMKMTGHSYNIYNAAYAVAYALHTNYESSSKHRRLAERESPAHQNLQPWQVGASQNILTKDISFNNNAGDIVHFNENGELVTQFDVTNWLMFPNGSMARVKVGMLDPQAPAGQELTIDDDQISWHTSFNQVVPTSMCNGHCYPGSSRKKKEREKFCCYDCAPCPEGMISHLKDMDACVKCPDDQYPNKEQTQCVPKILSYLSYEEALGITLTSLAISFSFITMFVLGTFLKHKDTPIIKANNRSITYILLTSLLLCFLSTLLFIGQPAKVTCLLQQMVFSIVFSVALSSILAKTITVLLAFVATKPGSSMRKRMGKGLANSIALSGSLIQAAICSLWLGTNPPFPDVDMHSLDDKIILECNEGSAPMFYCILGFLGSLAIVSFSVAFLARKLPDAFNEAKFITFSMLVFCSVWLSFVPAYLSTKGKYVVAVEIFAILSSSAGLLGCIFGPKCYIIVLRPELNSREHLIRRKT</sequence>
<reference evidence="15" key="2">
    <citation type="submission" date="2025-09" db="UniProtKB">
        <authorList>
            <consortium name="Ensembl"/>
        </authorList>
    </citation>
    <scope>IDENTIFICATION</scope>
</reference>
<dbReference type="InterPro" id="IPR028082">
    <property type="entry name" value="Peripla_BP_I"/>
</dbReference>
<evidence type="ECO:0000259" key="14">
    <source>
        <dbReference type="PROSITE" id="PS50259"/>
    </source>
</evidence>
<evidence type="ECO:0000256" key="1">
    <source>
        <dbReference type="ARBA" id="ARBA00004651"/>
    </source>
</evidence>
<dbReference type="InterPro" id="IPR000068">
    <property type="entry name" value="GPCR_3_Ca_sens_rcpt-rel"/>
</dbReference>
<reference evidence="15" key="1">
    <citation type="submission" date="2025-08" db="UniProtKB">
        <authorList>
            <consortium name="Ensembl"/>
        </authorList>
    </citation>
    <scope>IDENTIFICATION</scope>
</reference>
<dbReference type="InterPro" id="IPR004073">
    <property type="entry name" value="GPCR_3_vmron_rcpt_2"/>
</dbReference>
<dbReference type="InterPro" id="IPR011500">
    <property type="entry name" value="GPCR_3_9-Cys_dom"/>
</dbReference>
<dbReference type="InterPro" id="IPR017979">
    <property type="entry name" value="GPCR_3_CS"/>
</dbReference>
<dbReference type="OMA" id="HILAYIT"/>
<dbReference type="PRINTS" id="PR00248">
    <property type="entry name" value="GPCRMGR"/>
</dbReference>
<feature type="transmembrane region" description="Helical" evidence="12">
    <location>
        <begin position="774"/>
        <end position="797"/>
    </location>
</feature>
<dbReference type="CDD" id="cd15283">
    <property type="entry name" value="7tmC_V2R_pheromone"/>
    <property type="match status" value="1"/>
</dbReference>
<dbReference type="InterPro" id="IPR001828">
    <property type="entry name" value="ANF_lig-bd_rcpt"/>
</dbReference>
<dbReference type="Pfam" id="PF00003">
    <property type="entry name" value="7tm_3"/>
    <property type="match status" value="1"/>
</dbReference>
<evidence type="ECO:0000256" key="7">
    <source>
        <dbReference type="ARBA" id="ARBA00023040"/>
    </source>
</evidence>
<dbReference type="AlphaFoldDB" id="A0A8D2IQA1"/>